<organism evidence="1 2">
    <name type="scientific">Vigna unguiculata</name>
    <name type="common">Cowpea</name>
    <dbReference type="NCBI Taxonomy" id="3917"/>
    <lineage>
        <taxon>Eukaryota</taxon>
        <taxon>Viridiplantae</taxon>
        <taxon>Streptophyta</taxon>
        <taxon>Embryophyta</taxon>
        <taxon>Tracheophyta</taxon>
        <taxon>Spermatophyta</taxon>
        <taxon>Magnoliopsida</taxon>
        <taxon>eudicotyledons</taxon>
        <taxon>Gunneridae</taxon>
        <taxon>Pentapetalae</taxon>
        <taxon>rosids</taxon>
        <taxon>fabids</taxon>
        <taxon>Fabales</taxon>
        <taxon>Fabaceae</taxon>
        <taxon>Papilionoideae</taxon>
        <taxon>50 kb inversion clade</taxon>
        <taxon>NPAAA clade</taxon>
        <taxon>indigoferoid/millettioid clade</taxon>
        <taxon>Phaseoleae</taxon>
        <taxon>Vigna</taxon>
    </lineage>
</organism>
<keyword evidence="2" id="KW-1185">Reference proteome</keyword>
<dbReference type="Proteomes" id="UP000501690">
    <property type="component" value="Linkage Group LG11"/>
</dbReference>
<protein>
    <submittedName>
        <fullName evidence="1">Uncharacterized protein</fullName>
    </submittedName>
</protein>
<sequence>MEGRCHGCWCRKTKTELWWSDLVQAGVVDLVRFPLWFMVARGVDGSSFRCCCGAAGLENDGGIWCKFVNGVCGSGSWKRWCLLHEREVLLMQTWLQVLHKNGGSSVLMGAACFKLQKWFCGRFVWKKMMVAVRDEGARMSPLPPWFPCGEDDSRWWLQGVWIQIRIADAVMLWWSAIDEQMKMMTWQPSIGQLVSARIVATWLVLVGQF</sequence>
<dbReference type="EMBL" id="CP039355">
    <property type="protein sequence ID" value="QCE14283.1"/>
    <property type="molecule type" value="Genomic_DNA"/>
</dbReference>
<accession>A0A4D6NKG7</accession>
<gene>
    <name evidence="1" type="ORF">DEO72_LG11g1282</name>
</gene>
<evidence type="ECO:0000313" key="1">
    <source>
        <dbReference type="EMBL" id="QCE14283.1"/>
    </source>
</evidence>
<reference evidence="1 2" key="1">
    <citation type="submission" date="2019-04" db="EMBL/GenBank/DDBJ databases">
        <title>An improved genome assembly and genetic linkage map for asparagus bean, Vigna unguiculata ssp. sesquipedialis.</title>
        <authorList>
            <person name="Xia Q."/>
            <person name="Zhang R."/>
            <person name="Dong Y."/>
        </authorList>
    </citation>
    <scope>NUCLEOTIDE SEQUENCE [LARGE SCALE GENOMIC DNA]</scope>
    <source>
        <tissue evidence="1">Leaf</tissue>
    </source>
</reference>
<proteinExistence type="predicted"/>
<dbReference type="AlphaFoldDB" id="A0A4D6NKG7"/>
<name>A0A4D6NKG7_VIGUN</name>
<evidence type="ECO:0000313" key="2">
    <source>
        <dbReference type="Proteomes" id="UP000501690"/>
    </source>
</evidence>